<dbReference type="AlphaFoldDB" id="A0A2P2N1B1"/>
<proteinExistence type="predicted"/>
<dbReference type="EMBL" id="GGEC01055760">
    <property type="protein sequence ID" value="MBX36244.1"/>
    <property type="molecule type" value="Transcribed_RNA"/>
</dbReference>
<evidence type="ECO:0000313" key="2">
    <source>
        <dbReference type="EMBL" id="MBX36244.1"/>
    </source>
</evidence>
<feature type="chain" id="PRO_5015108044" evidence="1">
    <location>
        <begin position="19"/>
        <end position="62"/>
    </location>
</feature>
<reference evidence="2" key="1">
    <citation type="submission" date="2018-02" db="EMBL/GenBank/DDBJ databases">
        <title>Rhizophora mucronata_Transcriptome.</title>
        <authorList>
            <person name="Meera S.P."/>
            <person name="Sreeshan A."/>
            <person name="Augustine A."/>
        </authorList>
    </citation>
    <scope>NUCLEOTIDE SEQUENCE</scope>
    <source>
        <tissue evidence="2">Leaf</tissue>
    </source>
</reference>
<protein>
    <submittedName>
        <fullName evidence="2">Uncharacterized protein</fullName>
    </submittedName>
</protein>
<accession>A0A2P2N1B1</accession>
<organism evidence="2">
    <name type="scientific">Rhizophora mucronata</name>
    <name type="common">Asiatic mangrove</name>
    <dbReference type="NCBI Taxonomy" id="61149"/>
    <lineage>
        <taxon>Eukaryota</taxon>
        <taxon>Viridiplantae</taxon>
        <taxon>Streptophyta</taxon>
        <taxon>Embryophyta</taxon>
        <taxon>Tracheophyta</taxon>
        <taxon>Spermatophyta</taxon>
        <taxon>Magnoliopsida</taxon>
        <taxon>eudicotyledons</taxon>
        <taxon>Gunneridae</taxon>
        <taxon>Pentapetalae</taxon>
        <taxon>rosids</taxon>
        <taxon>fabids</taxon>
        <taxon>Malpighiales</taxon>
        <taxon>Rhizophoraceae</taxon>
        <taxon>Rhizophora</taxon>
    </lineage>
</organism>
<feature type="signal peptide" evidence="1">
    <location>
        <begin position="1"/>
        <end position="18"/>
    </location>
</feature>
<sequence length="62" mass="6785">MHLTYLMTPMIILGIAQISPTVPYLTNCTAGAAAHQFSLLSTISLPVMHLPFTTRMAMCTNF</sequence>
<name>A0A2P2N1B1_RHIMU</name>
<evidence type="ECO:0000256" key="1">
    <source>
        <dbReference type="SAM" id="SignalP"/>
    </source>
</evidence>
<keyword evidence="1" id="KW-0732">Signal</keyword>